<dbReference type="InterPro" id="IPR050083">
    <property type="entry name" value="HtpX_protease"/>
</dbReference>
<evidence type="ECO:0000313" key="14">
    <source>
        <dbReference type="EMBL" id="MCU4972885.1"/>
    </source>
</evidence>
<name>A0AAP2Z1N4_9EURY</name>
<dbReference type="Gene3D" id="3.30.2010.10">
    <property type="entry name" value="Metalloproteases ('zincins'), catalytic domain"/>
    <property type="match status" value="1"/>
</dbReference>
<dbReference type="GO" id="GO:0004222">
    <property type="term" value="F:metalloendopeptidase activity"/>
    <property type="evidence" value="ECO:0007669"/>
    <property type="project" value="InterPro"/>
</dbReference>
<dbReference type="Pfam" id="PF01435">
    <property type="entry name" value="Peptidase_M48"/>
    <property type="match status" value="1"/>
</dbReference>
<evidence type="ECO:0000256" key="8">
    <source>
        <dbReference type="ARBA" id="ARBA00023049"/>
    </source>
</evidence>
<proteinExistence type="inferred from homology"/>
<dbReference type="EMBL" id="JAOPKA010000011">
    <property type="protein sequence ID" value="MCU4742843.1"/>
    <property type="molecule type" value="Genomic_DNA"/>
</dbReference>
<dbReference type="GO" id="GO:0006508">
    <property type="term" value="P:proteolysis"/>
    <property type="evidence" value="ECO:0007669"/>
    <property type="project" value="UniProtKB-KW"/>
</dbReference>
<evidence type="ECO:0000313" key="13">
    <source>
        <dbReference type="EMBL" id="MCU4742843.1"/>
    </source>
</evidence>
<evidence type="ECO:0000256" key="1">
    <source>
        <dbReference type="ARBA" id="ARBA00022475"/>
    </source>
</evidence>
<protein>
    <submittedName>
        <fullName evidence="13">M48 family metalloprotease</fullName>
        <ecNumber evidence="13">3.4.24.-</ecNumber>
    </submittedName>
</protein>
<evidence type="ECO:0000313" key="16">
    <source>
        <dbReference type="Proteomes" id="UP001321018"/>
    </source>
</evidence>
<feature type="transmembrane region" description="Helical" evidence="11">
    <location>
        <begin position="170"/>
        <end position="195"/>
    </location>
</feature>
<feature type="domain" description="Peptidase M48" evidence="12">
    <location>
        <begin position="85"/>
        <end position="305"/>
    </location>
</feature>
<dbReference type="GO" id="GO:0046872">
    <property type="term" value="F:metal ion binding"/>
    <property type="evidence" value="ECO:0007669"/>
    <property type="project" value="UniProtKB-KW"/>
</dbReference>
<dbReference type="PANTHER" id="PTHR43221:SF2">
    <property type="entry name" value="PROTEASE HTPX HOMOLOG"/>
    <property type="match status" value="1"/>
</dbReference>
<evidence type="ECO:0000256" key="7">
    <source>
        <dbReference type="ARBA" id="ARBA00022989"/>
    </source>
</evidence>
<keyword evidence="6 10" id="KW-0862">Zinc</keyword>
<evidence type="ECO:0000313" key="15">
    <source>
        <dbReference type="Proteomes" id="UP001320972"/>
    </source>
</evidence>
<accession>A0AAP2Z1N4</accession>
<keyword evidence="9 11" id="KW-0472">Membrane</keyword>
<comment type="similarity">
    <text evidence="10">Belongs to the peptidase M48 family.</text>
</comment>
<dbReference type="Proteomes" id="UP001321018">
    <property type="component" value="Unassembled WGS sequence"/>
</dbReference>
<keyword evidence="3 11" id="KW-0812">Transmembrane</keyword>
<dbReference type="EMBL" id="JAOPKB010000004">
    <property type="protein sequence ID" value="MCU4972885.1"/>
    <property type="molecule type" value="Genomic_DNA"/>
</dbReference>
<comment type="caution">
    <text evidence="13">The sequence shown here is derived from an EMBL/GenBank/DDBJ whole genome shotgun (WGS) entry which is preliminary data.</text>
</comment>
<dbReference type="RefSeq" id="WP_338004655.1">
    <property type="nucleotide sequence ID" value="NZ_JAOPKA010000011.1"/>
</dbReference>
<comment type="cofactor">
    <cofactor evidence="10">
        <name>Zn(2+)</name>
        <dbReference type="ChEBI" id="CHEBI:29105"/>
    </cofactor>
    <text evidence="10">Binds 1 zinc ion per subunit.</text>
</comment>
<gene>
    <name evidence="14" type="ORF">OB955_09035</name>
    <name evidence="13" type="ORF">OB960_15755</name>
</gene>
<keyword evidence="4" id="KW-0479">Metal-binding</keyword>
<evidence type="ECO:0000256" key="11">
    <source>
        <dbReference type="SAM" id="Phobius"/>
    </source>
</evidence>
<evidence type="ECO:0000256" key="3">
    <source>
        <dbReference type="ARBA" id="ARBA00022692"/>
    </source>
</evidence>
<reference evidence="13 15" key="1">
    <citation type="submission" date="2022-09" db="EMBL/GenBank/DDBJ databases">
        <title>Enrichment on poylsaccharides allowed isolation of novel metabolic and taxonomic groups of Haloarchaea.</title>
        <authorList>
            <person name="Sorokin D.Y."/>
            <person name="Elcheninov A.G."/>
            <person name="Khizhniak T.V."/>
            <person name="Kolganova T.V."/>
            <person name="Kublanov I.V."/>
        </authorList>
    </citation>
    <scope>NUCLEOTIDE SEQUENCE</scope>
    <source>
        <strain evidence="14 15">AArc-m2/3/4</strain>
        <strain evidence="13">AArc-xg1-1</strain>
    </source>
</reference>
<feature type="transmembrane region" description="Helical" evidence="11">
    <location>
        <begin position="207"/>
        <end position="228"/>
    </location>
</feature>
<keyword evidence="15" id="KW-1185">Reference proteome</keyword>
<dbReference type="Proteomes" id="UP001320972">
    <property type="component" value="Unassembled WGS sequence"/>
</dbReference>
<sequence>MQPSSRWRTHAYGAVLVALCSLFYLVVVALGYVASITVFANATVGQYLLLTVVLGFAGTLTYREIHRPTRLLEELDARRSDGEYADLEALATRLANQAAVADPELWIAPIEEPNSLTVGYRTPAICLTEGLLERFEDDSDRLEAVLAHEIAHVSNRDARVMTAVALPGEFLLTVGAVSFVGLSLLGVGGIGVRFAPDWFVDGYLVPLWLGSFGLLALWIVLTLVFDVVADAFSRHREFAADRGAVALTGNSTALVETLRDLEGAQRIPETDLRESDTLGRFCIRPLDEGRPTHPPVEERVDRLRTVRRELEVS</sequence>
<keyword evidence="7 11" id="KW-1133">Transmembrane helix</keyword>
<evidence type="ECO:0000256" key="2">
    <source>
        <dbReference type="ARBA" id="ARBA00022670"/>
    </source>
</evidence>
<feature type="transmembrane region" description="Helical" evidence="11">
    <location>
        <begin position="44"/>
        <end position="62"/>
    </location>
</feature>
<keyword evidence="1" id="KW-1003">Cell membrane</keyword>
<evidence type="ECO:0000256" key="6">
    <source>
        <dbReference type="ARBA" id="ARBA00022833"/>
    </source>
</evidence>
<keyword evidence="5 10" id="KW-0378">Hydrolase</keyword>
<feature type="transmembrane region" description="Helical" evidence="11">
    <location>
        <begin position="12"/>
        <end position="38"/>
    </location>
</feature>
<evidence type="ECO:0000256" key="10">
    <source>
        <dbReference type="RuleBase" id="RU003983"/>
    </source>
</evidence>
<evidence type="ECO:0000259" key="12">
    <source>
        <dbReference type="Pfam" id="PF01435"/>
    </source>
</evidence>
<dbReference type="EC" id="3.4.24.-" evidence="13"/>
<dbReference type="AlphaFoldDB" id="A0AAP2Z1N4"/>
<keyword evidence="2 10" id="KW-0645">Protease</keyword>
<organism evidence="13 16">
    <name type="scientific">Natronoglomus mannanivorans</name>
    <dbReference type="NCBI Taxonomy" id="2979990"/>
    <lineage>
        <taxon>Archaea</taxon>
        <taxon>Methanobacteriati</taxon>
        <taxon>Methanobacteriota</taxon>
        <taxon>Stenosarchaea group</taxon>
        <taxon>Halobacteria</taxon>
        <taxon>Halobacteriales</taxon>
        <taxon>Natrialbaceae</taxon>
        <taxon>Natronoglomus</taxon>
    </lineage>
</organism>
<evidence type="ECO:0000256" key="4">
    <source>
        <dbReference type="ARBA" id="ARBA00022723"/>
    </source>
</evidence>
<evidence type="ECO:0000256" key="9">
    <source>
        <dbReference type="ARBA" id="ARBA00023136"/>
    </source>
</evidence>
<keyword evidence="8 10" id="KW-0482">Metalloprotease</keyword>
<evidence type="ECO:0000256" key="5">
    <source>
        <dbReference type="ARBA" id="ARBA00022801"/>
    </source>
</evidence>
<dbReference type="InterPro" id="IPR001915">
    <property type="entry name" value="Peptidase_M48"/>
</dbReference>
<dbReference type="PANTHER" id="PTHR43221">
    <property type="entry name" value="PROTEASE HTPX"/>
    <property type="match status" value="1"/>
</dbReference>